<feature type="region of interest" description="Disordered" evidence="1">
    <location>
        <begin position="80"/>
        <end position="101"/>
    </location>
</feature>
<keyword evidence="2" id="KW-0812">Transmembrane</keyword>
<name>A0A1G2FY85_9BACT</name>
<evidence type="ECO:0000256" key="1">
    <source>
        <dbReference type="SAM" id="MobiDB-lite"/>
    </source>
</evidence>
<evidence type="ECO:0000313" key="3">
    <source>
        <dbReference type="EMBL" id="OGZ43044.1"/>
    </source>
</evidence>
<protein>
    <submittedName>
        <fullName evidence="3">Uncharacterized protein</fullName>
    </submittedName>
</protein>
<dbReference type="AlphaFoldDB" id="A0A1G2FY85"/>
<evidence type="ECO:0000256" key="2">
    <source>
        <dbReference type="SAM" id="Phobius"/>
    </source>
</evidence>
<dbReference type="STRING" id="1802114.A2719_01625"/>
<proteinExistence type="predicted"/>
<keyword evidence="2" id="KW-1133">Transmembrane helix</keyword>
<feature type="transmembrane region" description="Helical" evidence="2">
    <location>
        <begin position="7"/>
        <end position="26"/>
    </location>
</feature>
<evidence type="ECO:0000313" key="4">
    <source>
        <dbReference type="Proteomes" id="UP000177480"/>
    </source>
</evidence>
<comment type="caution">
    <text evidence="3">The sequence shown here is derived from an EMBL/GenBank/DDBJ whole genome shotgun (WGS) entry which is preliminary data.</text>
</comment>
<dbReference type="EMBL" id="MHNK01000020">
    <property type="protein sequence ID" value="OGZ43044.1"/>
    <property type="molecule type" value="Genomic_DNA"/>
</dbReference>
<gene>
    <name evidence="3" type="ORF">A2719_01625</name>
</gene>
<keyword evidence="2" id="KW-0472">Membrane</keyword>
<sequence>MESIKKNAVFIVGLLVIGGLGLFWFLRGAGEENISPEGSVEQPSKYAAVRAEILGSIATLQAMKLDISILDDPAFQALTEAPQPQGTPFTASTTKRNPFLP</sequence>
<accession>A0A1G2FY85</accession>
<dbReference type="Proteomes" id="UP000177480">
    <property type="component" value="Unassembled WGS sequence"/>
</dbReference>
<organism evidence="3 4">
    <name type="scientific">Candidatus Ryanbacteria bacterium RIFCSPHIGHO2_01_FULL_45_22</name>
    <dbReference type="NCBI Taxonomy" id="1802114"/>
    <lineage>
        <taxon>Bacteria</taxon>
        <taxon>Candidatus Ryaniibacteriota</taxon>
    </lineage>
</organism>
<reference evidence="3 4" key="1">
    <citation type="journal article" date="2016" name="Nat. Commun.">
        <title>Thousands of microbial genomes shed light on interconnected biogeochemical processes in an aquifer system.</title>
        <authorList>
            <person name="Anantharaman K."/>
            <person name="Brown C.T."/>
            <person name="Hug L.A."/>
            <person name="Sharon I."/>
            <person name="Castelle C.J."/>
            <person name="Probst A.J."/>
            <person name="Thomas B.C."/>
            <person name="Singh A."/>
            <person name="Wilkins M.J."/>
            <person name="Karaoz U."/>
            <person name="Brodie E.L."/>
            <person name="Williams K.H."/>
            <person name="Hubbard S.S."/>
            <person name="Banfield J.F."/>
        </authorList>
    </citation>
    <scope>NUCLEOTIDE SEQUENCE [LARGE SCALE GENOMIC DNA]</scope>
</reference>
<feature type="compositionally biased region" description="Polar residues" evidence="1">
    <location>
        <begin position="82"/>
        <end position="101"/>
    </location>
</feature>